<organism evidence="1 2">
    <name type="scientific">Paraglaciecola hydrolytica</name>
    <dbReference type="NCBI Taxonomy" id="1799789"/>
    <lineage>
        <taxon>Bacteria</taxon>
        <taxon>Pseudomonadati</taxon>
        <taxon>Pseudomonadota</taxon>
        <taxon>Gammaproteobacteria</taxon>
        <taxon>Alteromonadales</taxon>
        <taxon>Alteromonadaceae</taxon>
        <taxon>Paraglaciecola</taxon>
    </lineage>
</organism>
<evidence type="ECO:0000313" key="2">
    <source>
        <dbReference type="Proteomes" id="UP000070299"/>
    </source>
</evidence>
<dbReference type="OrthoDB" id="5185674at2"/>
<sequence length="122" mass="13448">MNDDRFRVAGHKYEYEEPVAIAEVGVAAKVTWADAANSPEQTLWLPESLFLAIAQSTSLRHIDIYSQTLLDASDCATLEQELITLEAKASDQDVQLAAKLLREKAHAVVTKRGRTNLLVEGP</sequence>
<protein>
    <submittedName>
        <fullName evidence="1">Uncharacterized protein</fullName>
    </submittedName>
</protein>
<keyword evidence="2" id="KW-1185">Reference proteome</keyword>
<evidence type="ECO:0000313" key="1">
    <source>
        <dbReference type="EMBL" id="KXI27008.1"/>
    </source>
</evidence>
<dbReference type="AlphaFoldDB" id="A0A148KL81"/>
<dbReference type="Proteomes" id="UP000070299">
    <property type="component" value="Unassembled WGS sequence"/>
</dbReference>
<dbReference type="EMBL" id="LSNE01000018">
    <property type="protein sequence ID" value="KXI27008.1"/>
    <property type="molecule type" value="Genomic_DNA"/>
</dbReference>
<proteinExistence type="predicted"/>
<accession>A0A148KL81</accession>
<comment type="caution">
    <text evidence="1">The sequence shown here is derived from an EMBL/GenBank/DDBJ whole genome shotgun (WGS) entry which is preliminary data.</text>
</comment>
<gene>
    <name evidence="1" type="ORF">AX660_02660</name>
</gene>
<name>A0A148KL81_9ALTE</name>
<reference evidence="2" key="1">
    <citation type="submission" date="2016-02" db="EMBL/GenBank/DDBJ databases">
        <authorList>
            <person name="Schultz-Johansen M."/>
            <person name="Glaring M.A."/>
            <person name="Bech P.K."/>
            <person name="Stougaard P."/>
        </authorList>
    </citation>
    <scope>NUCLEOTIDE SEQUENCE [LARGE SCALE GENOMIC DNA]</scope>
    <source>
        <strain evidence="2">S66</strain>
    </source>
</reference>
<dbReference type="RefSeq" id="WP_068381992.1">
    <property type="nucleotide sequence ID" value="NZ_LSNE01000018.1"/>
</dbReference>